<dbReference type="Proteomes" id="UP000799291">
    <property type="component" value="Unassembled WGS sequence"/>
</dbReference>
<evidence type="ECO:0008006" key="3">
    <source>
        <dbReference type="Google" id="ProtNLM"/>
    </source>
</evidence>
<organism evidence="1 2">
    <name type="scientific">Lentithecium fluviatile CBS 122367</name>
    <dbReference type="NCBI Taxonomy" id="1168545"/>
    <lineage>
        <taxon>Eukaryota</taxon>
        <taxon>Fungi</taxon>
        <taxon>Dikarya</taxon>
        <taxon>Ascomycota</taxon>
        <taxon>Pezizomycotina</taxon>
        <taxon>Dothideomycetes</taxon>
        <taxon>Pleosporomycetidae</taxon>
        <taxon>Pleosporales</taxon>
        <taxon>Massarineae</taxon>
        <taxon>Lentitheciaceae</taxon>
        <taxon>Lentithecium</taxon>
    </lineage>
</organism>
<dbReference type="EMBL" id="MU005570">
    <property type="protein sequence ID" value="KAF2690670.1"/>
    <property type="molecule type" value="Genomic_DNA"/>
</dbReference>
<proteinExistence type="predicted"/>
<name>A0A6G1JKB7_9PLEO</name>
<reference evidence="1" key="1">
    <citation type="journal article" date="2020" name="Stud. Mycol.">
        <title>101 Dothideomycetes genomes: a test case for predicting lifestyles and emergence of pathogens.</title>
        <authorList>
            <person name="Haridas S."/>
            <person name="Albert R."/>
            <person name="Binder M."/>
            <person name="Bloem J."/>
            <person name="Labutti K."/>
            <person name="Salamov A."/>
            <person name="Andreopoulos B."/>
            <person name="Baker S."/>
            <person name="Barry K."/>
            <person name="Bills G."/>
            <person name="Bluhm B."/>
            <person name="Cannon C."/>
            <person name="Castanera R."/>
            <person name="Culley D."/>
            <person name="Daum C."/>
            <person name="Ezra D."/>
            <person name="Gonzalez J."/>
            <person name="Henrissat B."/>
            <person name="Kuo A."/>
            <person name="Liang C."/>
            <person name="Lipzen A."/>
            <person name="Lutzoni F."/>
            <person name="Magnuson J."/>
            <person name="Mondo S."/>
            <person name="Nolan M."/>
            <person name="Ohm R."/>
            <person name="Pangilinan J."/>
            <person name="Park H.-J."/>
            <person name="Ramirez L."/>
            <person name="Alfaro M."/>
            <person name="Sun H."/>
            <person name="Tritt A."/>
            <person name="Yoshinaga Y."/>
            <person name="Zwiers L.-H."/>
            <person name="Turgeon B."/>
            <person name="Goodwin S."/>
            <person name="Spatafora J."/>
            <person name="Crous P."/>
            <person name="Grigoriev I."/>
        </authorList>
    </citation>
    <scope>NUCLEOTIDE SEQUENCE</scope>
    <source>
        <strain evidence="1">CBS 122367</strain>
    </source>
</reference>
<accession>A0A6G1JKB7</accession>
<keyword evidence="2" id="KW-1185">Reference proteome</keyword>
<evidence type="ECO:0000313" key="1">
    <source>
        <dbReference type="EMBL" id="KAF2690670.1"/>
    </source>
</evidence>
<dbReference type="OrthoDB" id="3790889at2759"/>
<sequence length="318" mass="35694">MPPIVHKIDPDYDTVIVLTHPCKNFAPWDPAGKIPKPEEPQPRQECTDGDGLLIFHGEPVEEPEEEVIHYHLSSQHLILASPWFKRALAQDKWIESGGDKGDGRFHISAEDWDPGAFLILLNIFHLRTRKVPWTVSLETLAKIGVLVDSYDCAEELDLKWCRVLQSVITSVHLLLFKYRSCDSTCPQVAQYSFVCDSILYGALTKELAAVGLLSPRPEVQFNGRSFGGTACDINNMKSPTWRQDQKDSFGTHLQLGCSLSNAARTIVFNAALTIMILEIRVKRGRKVATRAERTVAKTKKKKRVYADLFKHSLKAAGT</sequence>
<evidence type="ECO:0000313" key="2">
    <source>
        <dbReference type="Proteomes" id="UP000799291"/>
    </source>
</evidence>
<protein>
    <recommendedName>
        <fullName evidence="3">BTB domain-containing protein</fullName>
    </recommendedName>
</protein>
<dbReference type="AlphaFoldDB" id="A0A6G1JKB7"/>
<gene>
    <name evidence="1" type="ORF">K458DRAFT_382247</name>
</gene>